<protein>
    <submittedName>
        <fullName evidence="1">Uncharacterized protein</fullName>
    </submittedName>
</protein>
<dbReference type="KEGG" id="vg:55011895"/>
<accession>A0A481W655</accession>
<evidence type="ECO:0000313" key="1">
    <source>
        <dbReference type="EMBL" id="QBJ04445.1"/>
    </source>
</evidence>
<organism evidence="1 2">
    <name type="scientific">Pseudomonas phage Lana</name>
    <dbReference type="NCBI Taxonomy" id="2530172"/>
    <lineage>
        <taxon>Viruses</taxon>
        <taxon>Duplodnaviria</taxon>
        <taxon>Heunggongvirae</taxon>
        <taxon>Uroviricota</taxon>
        <taxon>Caudoviricetes</taxon>
        <taxon>Lanavirus</taxon>
        <taxon>Lanavirus lana</taxon>
    </lineage>
</organism>
<keyword evidence="2" id="KW-1185">Reference proteome</keyword>
<evidence type="ECO:0000313" key="2">
    <source>
        <dbReference type="Proteomes" id="UP000293575"/>
    </source>
</evidence>
<dbReference type="GeneID" id="55011895"/>
<sequence>MEVQDTVVAAAYWLWNWTATLQTPHFIAMAVCYAAGSLLGGRRHVAAN</sequence>
<dbReference type="Proteomes" id="UP000293575">
    <property type="component" value="Segment"/>
</dbReference>
<proteinExistence type="predicted"/>
<name>A0A481W655_9CAUD</name>
<dbReference type="EMBL" id="MK473373">
    <property type="protein sequence ID" value="QBJ04445.1"/>
    <property type="molecule type" value="Genomic_DNA"/>
</dbReference>
<dbReference type="RefSeq" id="YP_009820459.1">
    <property type="nucleotide sequence ID" value="NC_048166.1"/>
</dbReference>
<reference evidence="1" key="1">
    <citation type="submission" date="2019-01" db="EMBL/GenBank/DDBJ databases">
        <authorList>
            <person name="Hylling O."/>
            <person name="Carstens A.B."/>
            <person name="Hansen L.H."/>
        </authorList>
    </citation>
    <scope>NUCLEOTIDE SEQUENCE [LARGE SCALE GENOMIC DNA]</scope>
</reference>